<gene>
    <name evidence="2" type="ORF">POM88_023660</name>
</gene>
<feature type="region of interest" description="Disordered" evidence="1">
    <location>
        <begin position="1"/>
        <end position="103"/>
    </location>
</feature>
<dbReference type="GO" id="GO:0010179">
    <property type="term" value="F:IAA-Ala conjugate hydrolase activity"/>
    <property type="evidence" value="ECO:0007669"/>
    <property type="project" value="TreeGrafter"/>
</dbReference>
<dbReference type="GO" id="GO:0005783">
    <property type="term" value="C:endoplasmic reticulum"/>
    <property type="evidence" value="ECO:0007669"/>
    <property type="project" value="TreeGrafter"/>
</dbReference>
<evidence type="ECO:0008006" key="4">
    <source>
        <dbReference type="Google" id="ProtNLM"/>
    </source>
</evidence>
<dbReference type="GO" id="GO:0009850">
    <property type="term" value="P:auxin metabolic process"/>
    <property type="evidence" value="ECO:0007669"/>
    <property type="project" value="TreeGrafter"/>
</dbReference>
<dbReference type="Gene3D" id="3.30.70.360">
    <property type="match status" value="1"/>
</dbReference>
<name>A0AAD8IHQ8_9APIA</name>
<feature type="compositionally biased region" description="Acidic residues" evidence="1">
    <location>
        <begin position="48"/>
        <end position="61"/>
    </location>
</feature>
<dbReference type="InterPro" id="IPR036264">
    <property type="entry name" value="Bact_exopeptidase_dim_dom"/>
</dbReference>
<proteinExistence type="predicted"/>
<dbReference type="Proteomes" id="UP001237642">
    <property type="component" value="Unassembled WGS sequence"/>
</dbReference>
<dbReference type="PANTHER" id="PTHR11014:SF63">
    <property type="entry name" value="METALLOPEPTIDASE, PUTATIVE (AFU_ORTHOLOGUE AFUA_6G09600)-RELATED"/>
    <property type="match status" value="1"/>
</dbReference>
<evidence type="ECO:0000256" key="1">
    <source>
        <dbReference type="SAM" id="MobiDB-lite"/>
    </source>
</evidence>
<reference evidence="2" key="1">
    <citation type="submission" date="2023-02" db="EMBL/GenBank/DDBJ databases">
        <title>Genome of toxic invasive species Heracleum sosnowskyi carries increased number of genes despite the absence of recent whole-genome duplications.</title>
        <authorList>
            <person name="Schelkunov M."/>
            <person name="Shtratnikova V."/>
            <person name="Makarenko M."/>
            <person name="Klepikova A."/>
            <person name="Omelchenko D."/>
            <person name="Novikova G."/>
            <person name="Obukhova E."/>
            <person name="Bogdanov V."/>
            <person name="Penin A."/>
            <person name="Logacheva M."/>
        </authorList>
    </citation>
    <scope>NUCLEOTIDE SEQUENCE</scope>
    <source>
        <strain evidence="2">Hsosn_3</strain>
        <tissue evidence="2">Leaf</tissue>
    </source>
</reference>
<protein>
    <recommendedName>
        <fullName evidence="4">Peptidase M20 dimerisation domain-containing protein</fullName>
    </recommendedName>
</protein>
<evidence type="ECO:0000313" key="2">
    <source>
        <dbReference type="EMBL" id="KAK1385925.1"/>
    </source>
</evidence>
<feature type="compositionally biased region" description="Gly residues" evidence="1">
    <location>
        <begin position="62"/>
        <end position="76"/>
    </location>
</feature>
<reference evidence="2" key="2">
    <citation type="submission" date="2023-05" db="EMBL/GenBank/DDBJ databases">
        <authorList>
            <person name="Schelkunov M.I."/>
        </authorList>
    </citation>
    <scope>NUCLEOTIDE SEQUENCE</scope>
    <source>
        <strain evidence="2">Hsosn_3</strain>
        <tissue evidence="2">Leaf</tissue>
    </source>
</reference>
<evidence type="ECO:0000313" key="3">
    <source>
        <dbReference type="Proteomes" id="UP001237642"/>
    </source>
</evidence>
<accession>A0AAD8IHQ8</accession>
<dbReference type="EMBL" id="JAUIZM010000005">
    <property type="protein sequence ID" value="KAK1385925.1"/>
    <property type="molecule type" value="Genomic_DNA"/>
</dbReference>
<dbReference type="PANTHER" id="PTHR11014">
    <property type="entry name" value="PEPTIDASE M20 FAMILY MEMBER"/>
    <property type="match status" value="1"/>
</dbReference>
<keyword evidence="3" id="KW-1185">Reference proteome</keyword>
<dbReference type="AlphaFoldDB" id="A0AAD8IHQ8"/>
<dbReference type="InterPro" id="IPR017439">
    <property type="entry name" value="Amidohydrolase"/>
</dbReference>
<dbReference type="SUPFAM" id="SSF55031">
    <property type="entry name" value="Bacterial exopeptidase dimerisation domain"/>
    <property type="match status" value="1"/>
</dbReference>
<feature type="compositionally biased region" description="Basic and acidic residues" evidence="1">
    <location>
        <begin position="86"/>
        <end position="103"/>
    </location>
</feature>
<organism evidence="2 3">
    <name type="scientific">Heracleum sosnowskyi</name>
    <dbReference type="NCBI Taxonomy" id="360622"/>
    <lineage>
        <taxon>Eukaryota</taxon>
        <taxon>Viridiplantae</taxon>
        <taxon>Streptophyta</taxon>
        <taxon>Embryophyta</taxon>
        <taxon>Tracheophyta</taxon>
        <taxon>Spermatophyta</taxon>
        <taxon>Magnoliopsida</taxon>
        <taxon>eudicotyledons</taxon>
        <taxon>Gunneridae</taxon>
        <taxon>Pentapetalae</taxon>
        <taxon>asterids</taxon>
        <taxon>campanulids</taxon>
        <taxon>Apiales</taxon>
        <taxon>Apiaceae</taxon>
        <taxon>Apioideae</taxon>
        <taxon>apioid superclade</taxon>
        <taxon>Tordylieae</taxon>
        <taxon>Tordyliinae</taxon>
        <taxon>Heracleum</taxon>
    </lineage>
</organism>
<comment type="caution">
    <text evidence="2">The sequence shown here is derived from an EMBL/GenBank/DDBJ whole genome shotgun (WGS) entry which is preliminary data.</text>
</comment>
<sequence>MPEPAVQTPTDSNIPAKDDVQSSQPDFDAVIIEDASDDDLPLAKLLKDDDDDDDDDDDEVGGGEASGNAGNAGGSNSGNTGIQSQNEEKDAVTKGTIDKETVKEDAVIEDTVDKGPILTGSGLFTAIMHGKGGHASSPHQAKDTLLAASLAVVALQQIVSREADPLEARVISF</sequence>